<evidence type="ECO:0000256" key="2">
    <source>
        <dbReference type="ARBA" id="ARBA00022692"/>
    </source>
</evidence>
<protein>
    <submittedName>
        <fullName evidence="8">G_PROTEIN_RECEP_F1_2 domain-containing protein</fullName>
    </submittedName>
</protein>
<feature type="transmembrane region" description="Helical" evidence="5">
    <location>
        <begin position="291"/>
        <end position="315"/>
    </location>
</feature>
<keyword evidence="7" id="KW-1185">Reference proteome</keyword>
<dbReference type="InterPro" id="IPR052954">
    <property type="entry name" value="GPCR-Ligand_Int"/>
</dbReference>
<feature type="transmembrane region" description="Helical" evidence="5">
    <location>
        <begin position="67"/>
        <end position="90"/>
    </location>
</feature>
<feature type="transmembrane region" description="Helical" evidence="5">
    <location>
        <begin position="189"/>
        <end position="208"/>
    </location>
</feature>
<dbReference type="AlphaFoldDB" id="A0A5S6QNQ8"/>
<evidence type="ECO:0000313" key="8">
    <source>
        <dbReference type="WBParaSite" id="TMUE_2000008794.1"/>
    </source>
</evidence>
<evidence type="ECO:0000259" key="6">
    <source>
        <dbReference type="PROSITE" id="PS50262"/>
    </source>
</evidence>
<evidence type="ECO:0000256" key="3">
    <source>
        <dbReference type="ARBA" id="ARBA00022989"/>
    </source>
</evidence>
<feature type="transmembrane region" description="Helical" evidence="5">
    <location>
        <begin position="246"/>
        <end position="270"/>
    </location>
</feature>
<organism evidence="7 8">
    <name type="scientific">Trichuris muris</name>
    <name type="common">Mouse whipworm</name>
    <dbReference type="NCBI Taxonomy" id="70415"/>
    <lineage>
        <taxon>Eukaryota</taxon>
        <taxon>Metazoa</taxon>
        <taxon>Ecdysozoa</taxon>
        <taxon>Nematoda</taxon>
        <taxon>Enoplea</taxon>
        <taxon>Dorylaimia</taxon>
        <taxon>Trichinellida</taxon>
        <taxon>Trichuridae</taxon>
        <taxon>Trichuris</taxon>
    </lineage>
</organism>
<accession>A0A5S6QNQ8</accession>
<comment type="subcellular location">
    <subcellularLocation>
        <location evidence="1">Membrane</location>
    </subcellularLocation>
</comment>
<keyword evidence="3 5" id="KW-1133">Transmembrane helix</keyword>
<dbReference type="SUPFAM" id="SSF81321">
    <property type="entry name" value="Family A G protein-coupled receptor-like"/>
    <property type="match status" value="1"/>
</dbReference>
<keyword evidence="4 5" id="KW-0472">Membrane</keyword>
<dbReference type="PANTHER" id="PTHR46641">
    <property type="entry name" value="FMRFAMIDE RECEPTOR-RELATED"/>
    <property type="match status" value="1"/>
</dbReference>
<proteinExistence type="predicted"/>
<name>A0A5S6QNQ8_TRIMR</name>
<evidence type="ECO:0000256" key="1">
    <source>
        <dbReference type="ARBA" id="ARBA00004370"/>
    </source>
</evidence>
<feature type="transmembrane region" description="Helical" evidence="5">
    <location>
        <begin position="144"/>
        <end position="169"/>
    </location>
</feature>
<feature type="transmembrane region" description="Helical" evidence="5">
    <location>
        <begin position="335"/>
        <end position="361"/>
    </location>
</feature>
<evidence type="ECO:0000313" key="7">
    <source>
        <dbReference type="Proteomes" id="UP000046395"/>
    </source>
</evidence>
<feature type="transmembrane region" description="Helical" evidence="5">
    <location>
        <begin position="102"/>
        <end position="124"/>
    </location>
</feature>
<dbReference type="GO" id="GO:0016020">
    <property type="term" value="C:membrane"/>
    <property type="evidence" value="ECO:0007669"/>
    <property type="project" value="UniProtKB-SubCell"/>
</dbReference>
<evidence type="ECO:0000256" key="4">
    <source>
        <dbReference type="ARBA" id="ARBA00023136"/>
    </source>
</evidence>
<dbReference type="InterPro" id="IPR017452">
    <property type="entry name" value="GPCR_Rhodpsn_7TM"/>
</dbReference>
<reference evidence="8" key="1">
    <citation type="submission" date="2019-12" db="UniProtKB">
        <authorList>
            <consortium name="WormBaseParasite"/>
        </authorList>
    </citation>
    <scope>IDENTIFICATION</scope>
</reference>
<evidence type="ECO:0000256" key="5">
    <source>
        <dbReference type="SAM" id="Phobius"/>
    </source>
</evidence>
<dbReference type="Gene3D" id="1.20.1070.10">
    <property type="entry name" value="Rhodopsin 7-helix transmembrane proteins"/>
    <property type="match status" value="1"/>
</dbReference>
<dbReference type="Proteomes" id="UP000046395">
    <property type="component" value="Unassembled WGS sequence"/>
</dbReference>
<dbReference type="WBParaSite" id="TMUE_2000008794.1">
    <property type="protein sequence ID" value="TMUE_2000008794.1"/>
    <property type="gene ID" value="WBGene00293224"/>
</dbReference>
<dbReference type="PROSITE" id="PS50262">
    <property type="entry name" value="G_PROTEIN_RECEP_F1_2"/>
    <property type="match status" value="1"/>
</dbReference>
<feature type="domain" description="G-protein coupled receptors family 1 profile" evidence="6">
    <location>
        <begin position="83"/>
        <end position="348"/>
    </location>
</feature>
<dbReference type="PANTHER" id="PTHR46641:SF18">
    <property type="entry name" value="G-PROTEIN COUPLED RECEPTORS FAMILY 1 PROFILE DOMAIN-CONTAINING PROTEIN"/>
    <property type="match status" value="1"/>
</dbReference>
<sequence>MVPDGGDLTANMTAALMGLQSLVIQDVIEELSKCYLGNHTTLVCSDEEEHDPPVTHSMETCSYAKQIAFRFIVPVILASGLLGNILSLIVYKCNYLRKAAMLTLLAARSYAHIGFILCLTVETVHTLVGSESSVRIHLWRSRPYTLFLLNSFMTLALWITVAITAETYLCFNKPYRFNRFSKKQRDHKIIISCSIFSCLLHIGLPVMLEVEELSCTDVGCTNTSAPDFRLVVRTGAFYQTYERLHFWVQAATVIVIPIAALIVLCGMITLNLHRHSMKTRFNRQRQCMLRIVIATAFSYWILETPSLCVLISVAIRGSQIEENGSLCLTNVITNLLNISNVVASFLVSFMFNSTFRSLLLAQLRCPRKPRKVARSLKQLKSPC</sequence>
<keyword evidence="2 5" id="KW-0812">Transmembrane</keyword>